<keyword evidence="8 11" id="KW-0808">Transferase</keyword>
<proteinExistence type="inferred from homology"/>
<dbReference type="InterPro" id="IPR001296">
    <property type="entry name" value="Glyco_trans_1"/>
</dbReference>
<comment type="function">
    <text evidence="2 11">Synthesizes alpha-1,4-glucan chains using ADP-glucose.</text>
</comment>
<comment type="pathway">
    <text evidence="3 11">Glycan biosynthesis; glycogen biosynthesis.</text>
</comment>
<comment type="similarity">
    <text evidence="4 11">Belongs to the glycosyltransferase 1 family. Bacterial/plant glycogen synthase subfamily.</text>
</comment>
<protein>
    <recommendedName>
        <fullName evidence="6 11">Glycogen synthase</fullName>
        <ecNumber evidence="5 11">2.4.1.21</ecNumber>
    </recommendedName>
    <alternativeName>
        <fullName evidence="10 11">Starch [bacterial glycogen] synthase</fullName>
    </alternativeName>
</protein>
<keyword evidence="7 11" id="KW-0328">Glycosyltransferase</keyword>
<evidence type="ECO:0000259" key="13">
    <source>
        <dbReference type="Pfam" id="PF08323"/>
    </source>
</evidence>
<dbReference type="FunCoup" id="A0A1B1YXL1">
    <property type="interactions" value="280"/>
</dbReference>
<dbReference type="InParanoid" id="A0A1B1YXL1"/>
<dbReference type="Pfam" id="PF00534">
    <property type="entry name" value="Glycos_transf_1"/>
    <property type="match status" value="1"/>
</dbReference>
<evidence type="ECO:0000256" key="2">
    <source>
        <dbReference type="ARBA" id="ARBA00002764"/>
    </source>
</evidence>
<dbReference type="InterPro" id="IPR011835">
    <property type="entry name" value="GS/SS"/>
</dbReference>
<evidence type="ECO:0000256" key="3">
    <source>
        <dbReference type="ARBA" id="ARBA00004964"/>
    </source>
</evidence>
<evidence type="ECO:0000259" key="12">
    <source>
        <dbReference type="Pfam" id="PF00534"/>
    </source>
</evidence>
<gene>
    <name evidence="11" type="primary">glgA</name>
    <name evidence="14" type="ORF">PG2T_01040</name>
</gene>
<dbReference type="EMBL" id="CP014671">
    <property type="protein sequence ID" value="ANX05427.1"/>
    <property type="molecule type" value="Genomic_DNA"/>
</dbReference>
<dbReference type="HAMAP" id="MF_00484">
    <property type="entry name" value="Glycogen_synth"/>
    <property type="match status" value="1"/>
</dbReference>
<dbReference type="KEGG" id="gbi:PG2T_01040"/>
<feature type="domain" description="Starch synthase catalytic" evidence="13">
    <location>
        <begin position="2"/>
        <end position="238"/>
    </location>
</feature>
<dbReference type="PANTHER" id="PTHR45825">
    <property type="entry name" value="GRANULE-BOUND STARCH SYNTHASE 1, CHLOROPLASTIC/AMYLOPLASTIC"/>
    <property type="match status" value="1"/>
</dbReference>
<evidence type="ECO:0000256" key="9">
    <source>
        <dbReference type="ARBA" id="ARBA00023056"/>
    </source>
</evidence>
<evidence type="ECO:0000256" key="11">
    <source>
        <dbReference type="HAMAP-Rule" id="MF_00484"/>
    </source>
</evidence>
<dbReference type="STRING" id="1810504.PG2T_01040"/>
<evidence type="ECO:0000256" key="8">
    <source>
        <dbReference type="ARBA" id="ARBA00022679"/>
    </source>
</evidence>
<dbReference type="RefSeq" id="WP_068807499.1">
    <property type="nucleotide sequence ID" value="NZ_CP014671.1"/>
</dbReference>
<evidence type="ECO:0000313" key="15">
    <source>
        <dbReference type="Proteomes" id="UP000092952"/>
    </source>
</evidence>
<dbReference type="PANTHER" id="PTHR45825:SF11">
    <property type="entry name" value="ALPHA AMYLASE DOMAIN-CONTAINING PROTEIN"/>
    <property type="match status" value="1"/>
</dbReference>
<keyword evidence="9 11" id="KW-0320">Glycogen biosynthesis</keyword>
<dbReference type="Proteomes" id="UP000092952">
    <property type="component" value="Chromosome"/>
</dbReference>
<organism evidence="14 15">
    <name type="scientific">Immundisolibacter cernigliae</name>
    <dbReference type="NCBI Taxonomy" id="1810504"/>
    <lineage>
        <taxon>Bacteria</taxon>
        <taxon>Pseudomonadati</taxon>
        <taxon>Pseudomonadota</taxon>
        <taxon>Gammaproteobacteria</taxon>
        <taxon>Immundisolibacterales</taxon>
        <taxon>Immundisolibacteraceae</taxon>
        <taxon>Immundisolibacter</taxon>
    </lineage>
</organism>
<accession>A0A1B1YXL1</accession>
<name>A0A1B1YXL1_9GAMM</name>
<dbReference type="Gene3D" id="3.40.50.2000">
    <property type="entry name" value="Glycogen Phosphorylase B"/>
    <property type="match status" value="2"/>
</dbReference>
<sequence length="483" mass="50826">MRVLLAASEAYPLIKTGGLGDVVGALPAALRAVGVDARLVLPAYPAALAALPTTRLIARSALYGTPLALLQAELPIDGGRPLPVYLIQATAFERSGNPYQDVTGQDWPDNPARFALFCRAAAALALGHLAPDWRADVVHAHDWQAGLLPALLSLEPKRPRTVFTVHNLAYQGLVAGADADALGLPVDWWSPDALEFYGQLALIKGGLAFADRITTVSPRYAQEIQTAEFGCGLDGLLRYRAGVLSGILNGIDTELWNPAADPALVAPYDAQSLAAKAQNKAALQAELGLAAERDALLLGLVGRLVEQKGIDLLLGVLNRLPAATQVAVLGSGEADYVAALQAAARANPRRIAFRSGYDEALAHRIQAGADAFLVPSRFEPCGLTQLYALRYGTVPIVRAVGGLADTVVDASPANLAAGRATGIVFKQASAAALAAAIRRALGLYRAGTSWREMQAAGMAEDHSWTTAAQAYNALYQDLVRTPD</sequence>
<dbReference type="EC" id="2.4.1.21" evidence="5 11"/>
<keyword evidence="15" id="KW-1185">Reference proteome</keyword>
<dbReference type="GO" id="GO:0004373">
    <property type="term" value="F:alpha-1,4-glucan glucosyltransferase (UDP-glucose donor) activity"/>
    <property type="evidence" value="ECO:0007669"/>
    <property type="project" value="InterPro"/>
</dbReference>
<feature type="binding site" evidence="11">
    <location>
        <position position="15"/>
    </location>
    <ligand>
        <name>ADP-alpha-D-glucose</name>
        <dbReference type="ChEBI" id="CHEBI:57498"/>
    </ligand>
</feature>
<dbReference type="UniPathway" id="UPA00164"/>
<evidence type="ECO:0000256" key="7">
    <source>
        <dbReference type="ARBA" id="ARBA00022676"/>
    </source>
</evidence>
<comment type="catalytic activity">
    <reaction evidence="1 11">
        <text>[(1-&gt;4)-alpha-D-glucosyl](n) + ADP-alpha-D-glucose = [(1-&gt;4)-alpha-D-glucosyl](n+1) + ADP + H(+)</text>
        <dbReference type="Rhea" id="RHEA:18189"/>
        <dbReference type="Rhea" id="RHEA-COMP:9584"/>
        <dbReference type="Rhea" id="RHEA-COMP:9587"/>
        <dbReference type="ChEBI" id="CHEBI:15378"/>
        <dbReference type="ChEBI" id="CHEBI:15444"/>
        <dbReference type="ChEBI" id="CHEBI:57498"/>
        <dbReference type="ChEBI" id="CHEBI:456216"/>
        <dbReference type="EC" id="2.4.1.21"/>
    </reaction>
</comment>
<reference evidence="15" key="1">
    <citation type="submission" date="2016-03" db="EMBL/GenBank/DDBJ databases">
        <title>Complete genome sequence of Solimmundus cernigliae, representing a novel lineage of polycyclic aromatic hydrocarbon degraders within the Gammaproteobacteria.</title>
        <authorList>
            <person name="Singleton D.R."/>
            <person name="Dickey A.N."/>
            <person name="Scholl E.H."/>
            <person name="Wright F.A."/>
            <person name="Aitken M.D."/>
        </authorList>
    </citation>
    <scope>NUCLEOTIDE SEQUENCE [LARGE SCALE GENOMIC DNA]</scope>
    <source>
        <strain evidence="15">TR3.2</strain>
    </source>
</reference>
<dbReference type="NCBIfam" id="TIGR02095">
    <property type="entry name" value="glgA"/>
    <property type="match status" value="1"/>
</dbReference>
<dbReference type="Pfam" id="PF08323">
    <property type="entry name" value="Glyco_transf_5"/>
    <property type="match status" value="1"/>
</dbReference>
<dbReference type="SUPFAM" id="SSF53756">
    <property type="entry name" value="UDP-Glycosyltransferase/glycogen phosphorylase"/>
    <property type="match status" value="1"/>
</dbReference>
<evidence type="ECO:0000256" key="5">
    <source>
        <dbReference type="ARBA" id="ARBA00012588"/>
    </source>
</evidence>
<dbReference type="AlphaFoldDB" id="A0A1B1YXL1"/>
<dbReference type="CDD" id="cd03791">
    <property type="entry name" value="GT5_Glycogen_synthase_DULL1-like"/>
    <property type="match status" value="1"/>
</dbReference>
<dbReference type="InterPro" id="IPR013534">
    <property type="entry name" value="Starch_synth_cat_dom"/>
</dbReference>
<evidence type="ECO:0000256" key="10">
    <source>
        <dbReference type="ARBA" id="ARBA00031722"/>
    </source>
</evidence>
<dbReference type="GO" id="GO:0005978">
    <property type="term" value="P:glycogen biosynthetic process"/>
    <property type="evidence" value="ECO:0007669"/>
    <property type="project" value="UniProtKB-UniRule"/>
</dbReference>
<feature type="domain" description="Glycosyl transferase family 1" evidence="12">
    <location>
        <begin position="296"/>
        <end position="441"/>
    </location>
</feature>
<evidence type="ECO:0000256" key="4">
    <source>
        <dbReference type="ARBA" id="ARBA00010281"/>
    </source>
</evidence>
<evidence type="ECO:0000313" key="14">
    <source>
        <dbReference type="EMBL" id="ANX05427.1"/>
    </source>
</evidence>
<dbReference type="OrthoDB" id="9808590at2"/>
<dbReference type="GO" id="GO:0009011">
    <property type="term" value="F:alpha-1,4-glucan glucosyltransferase (ADP-glucose donor) activity"/>
    <property type="evidence" value="ECO:0007669"/>
    <property type="project" value="UniProtKB-UniRule"/>
</dbReference>
<dbReference type="NCBIfam" id="NF001899">
    <property type="entry name" value="PRK00654.1-2"/>
    <property type="match status" value="1"/>
</dbReference>
<evidence type="ECO:0000256" key="1">
    <source>
        <dbReference type="ARBA" id="ARBA00001478"/>
    </source>
</evidence>
<dbReference type="GO" id="GO:0005829">
    <property type="term" value="C:cytosol"/>
    <property type="evidence" value="ECO:0007669"/>
    <property type="project" value="TreeGrafter"/>
</dbReference>
<evidence type="ECO:0000256" key="6">
    <source>
        <dbReference type="ARBA" id="ARBA00019935"/>
    </source>
</evidence>